<dbReference type="GO" id="GO:0006611">
    <property type="term" value="P:protein export from nucleus"/>
    <property type="evidence" value="ECO:0007669"/>
    <property type="project" value="TreeGrafter"/>
</dbReference>
<dbReference type="GO" id="GO:0005737">
    <property type="term" value="C:cytoplasm"/>
    <property type="evidence" value="ECO:0007669"/>
    <property type="project" value="UniProtKB-SubCell"/>
</dbReference>
<dbReference type="AlphaFoldDB" id="A0A498SN91"/>
<dbReference type="EMBL" id="UPTC01002235">
    <property type="protein sequence ID" value="VBB33229.1"/>
    <property type="molecule type" value="Genomic_DNA"/>
</dbReference>
<dbReference type="InterPro" id="IPR011989">
    <property type="entry name" value="ARM-like"/>
</dbReference>
<keyword evidence="4" id="KW-0813">Transport</keyword>
<accession>A0A498SN91</accession>
<dbReference type="PANTHER" id="PTHR12596">
    <property type="entry name" value="EXPORTIN 4,7-RELATED"/>
    <property type="match status" value="1"/>
</dbReference>
<evidence type="ECO:0000313" key="10">
    <source>
        <dbReference type="Proteomes" id="UP000276991"/>
    </source>
</evidence>
<dbReference type="InterPro" id="IPR016024">
    <property type="entry name" value="ARM-type_fold"/>
</dbReference>
<evidence type="ECO:0000313" key="9">
    <source>
        <dbReference type="EMBL" id="VBB33229.1"/>
    </source>
</evidence>
<evidence type="ECO:0000256" key="5">
    <source>
        <dbReference type="ARBA" id="ARBA00022490"/>
    </source>
</evidence>
<evidence type="ECO:0000256" key="7">
    <source>
        <dbReference type="ARBA" id="ARBA00023242"/>
    </source>
</evidence>
<keyword evidence="10" id="KW-1185">Reference proteome</keyword>
<dbReference type="PANTHER" id="PTHR12596:SF1">
    <property type="entry name" value="EXPORTIN-4"/>
    <property type="match status" value="1"/>
</dbReference>
<evidence type="ECO:0000256" key="1">
    <source>
        <dbReference type="ARBA" id="ARBA00004123"/>
    </source>
</evidence>
<dbReference type="Gene3D" id="1.25.10.10">
    <property type="entry name" value="Leucine-rich Repeat Variant"/>
    <property type="match status" value="1"/>
</dbReference>
<reference evidence="9 10" key="1">
    <citation type="submission" date="2018-08" db="EMBL/GenBank/DDBJ databases">
        <authorList>
            <person name="Laetsch R D."/>
            <person name="Stevens L."/>
            <person name="Kumar S."/>
            <person name="Blaxter L. M."/>
        </authorList>
    </citation>
    <scope>NUCLEOTIDE SEQUENCE [LARGE SCALE GENOMIC DNA]</scope>
</reference>
<proteinExistence type="inferred from homology"/>
<evidence type="ECO:0000256" key="8">
    <source>
        <dbReference type="ARBA" id="ARBA00040444"/>
    </source>
</evidence>
<keyword evidence="7" id="KW-0539">Nucleus</keyword>
<comment type="subcellular location">
    <subcellularLocation>
        <location evidence="2">Cytoplasm</location>
    </subcellularLocation>
    <subcellularLocation>
        <location evidence="1">Nucleus</location>
    </subcellularLocation>
</comment>
<dbReference type="Proteomes" id="UP000276991">
    <property type="component" value="Unassembled WGS sequence"/>
</dbReference>
<dbReference type="GO" id="GO:0005049">
    <property type="term" value="F:nuclear export signal receptor activity"/>
    <property type="evidence" value="ECO:0007669"/>
    <property type="project" value="InterPro"/>
</dbReference>
<name>A0A498SN91_ACAVI</name>
<gene>
    <name evidence="9" type="ORF">NAV_LOCUS8020</name>
</gene>
<evidence type="ECO:0000256" key="2">
    <source>
        <dbReference type="ARBA" id="ARBA00004496"/>
    </source>
</evidence>
<sequence length="914" mass="103824">MVLVAWAVNICENFLRVADLVLSWNFEIHRFPIRITFANEGAPCAALRPPESWKPIFQSDEFLHLFFGLHKRVRHNETLCIYSLNCLIQLSSLMGPVLTDDQSITTQELSSSSTSSFVNAHDRYVSNFIAGFLDIFESGPLEREIPGFCIIIHKLLTYHRILSFPRAEMSFVTFLTIFVQCAEHLTPIAMQKALEEDDHVYLESLQNLYDGWWVILRNCGIIGDACHYPIDFDELTIKIISAFMRNILSEPHGCRIKVPIQECDEEIDDDREIFKELLSSIGRFSAFYSAQILPRIFTVLFDKVKQFLSYIEIGVNDETLNVWREDMHWTLLLTGFILTTSDDDGVSHFQNDILDYYQSASRNEVMDVDSSISYIKACIDSPNTITGPARVDPLINIISAVLSWCSIEHKLLVDHGAEAISPELARSSVWCLGRLICAMGFHTINPEDSERLAAITKSILQTVVDFALQKCFSILNNLSGERKLCFDAVEVFTGLVTSACNETAKSPFLFPCVSTVQIERLPARHSFVKVLVELGGMVDDENIKKTLYEMVLQPLREKFMFLSEEQTSLETDLVDLLDCLGGLAEAAHSHNTHFLFEYLSPILTCSVRLLLLHKESQLITNAVLNLFNNITKRMGVCSEDGNDMNSLYETLLELIAIYRSGQFTRYKVIDVDVEDKATDLIILLDILANVLSKDFLSINPSSSSDTAEFPKSDSRVALIALEMLLPVMEDDLLKIPSLCRKFYRLILYFTEMTPQSLESLPEELFISIIECLRHGLKSDFGPEISLVSAETVTEMASYFARHTPRNETAIARLAVLLEPTFWMCLSCSWQVDLHSASSAALFSLICCNQVAFEEYVKQLLSRNENRPYYLPLQLAFQALVPANIKLHLDRSEKRDFRDRLEQFLNQSQGLLIIE</sequence>
<dbReference type="GO" id="GO:0005643">
    <property type="term" value="C:nuclear pore"/>
    <property type="evidence" value="ECO:0007669"/>
    <property type="project" value="TreeGrafter"/>
</dbReference>
<dbReference type="OrthoDB" id="5548448at2759"/>
<evidence type="ECO:0000256" key="6">
    <source>
        <dbReference type="ARBA" id="ARBA00022927"/>
    </source>
</evidence>
<comment type="similarity">
    <text evidence="3">Belongs to the exportin family.</text>
</comment>
<keyword evidence="5" id="KW-0963">Cytoplasm</keyword>
<evidence type="ECO:0000256" key="3">
    <source>
        <dbReference type="ARBA" id="ARBA00009466"/>
    </source>
</evidence>
<evidence type="ECO:0000256" key="4">
    <source>
        <dbReference type="ARBA" id="ARBA00022448"/>
    </source>
</evidence>
<keyword evidence="6" id="KW-0653">Protein transport</keyword>
<dbReference type="SUPFAM" id="SSF48371">
    <property type="entry name" value="ARM repeat"/>
    <property type="match status" value="1"/>
</dbReference>
<organism evidence="9 10">
    <name type="scientific">Acanthocheilonema viteae</name>
    <name type="common">Filarial nematode worm</name>
    <name type="synonym">Dipetalonema viteae</name>
    <dbReference type="NCBI Taxonomy" id="6277"/>
    <lineage>
        <taxon>Eukaryota</taxon>
        <taxon>Metazoa</taxon>
        <taxon>Ecdysozoa</taxon>
        <taxon>Nematoda</taxon>
        <taxon>Chromadorea</taxon>
        <taxon>Rhabditida</taxon>
        <taxon>Spirurina</taxon>
        <taxon>Spiruromorpha</taxon>
        <taxon>Filarioidea</taxon>
        <taxon>Onchocercidae</taxon>
        <taxon>Acanthocheilonema</taxon>
    </lineage>
</organism>
<dbReference type="STRING" id="6277.A0A498SN91"/>
<protein>
    <recommendedName>
        <fullName evidence="8">Exportin-4</fullName>
    </recommendedName>
</protein>
<dbReference type="InterPro" id="IPR044189">
    <property type="entry name" value="XPO4/7-like"/>
</dbReference>